<comment type="caution">
    <text evidence="2">The sequence shown here is derived from an EMBL/GenBank/DDBJ whole genome shotgun (WGS) entry which is preliminary data.</text>
</comment>
<feature type="chain" id="PRO_5016701169" evidence="1">
    <location>
        <begin position="21"/>
        <end position="101"/>
    </location>
</feature>
<keyword evidence="1" id="KW-0732">Signal</keyword>
<name>A0A354M128_9BACT</name>
<accession>A0A354M128</accession>
<dbReference type="EMBL" id="DNWC01000056">
    <property type="protein sequence ID" value="HBJ08217.1"/>
    <property type="molecule type" value="Genomic_DNA"/>
</dbReference>
<protein>
    <submittedName>
        <fullName evidence="2">Uncharacterized protein</fullName>
    </submittedName>
</protein>
<evidence type="ECO:0000256" key="1">
    <source>
        <dbReference type="SAM" id="SignalP"/>
    </source>
</evidence>
<reference evidence="2 3" key="1">
    <citation type="journal article" date="2018" name="Nat. Biotechnol.">
        <title>A standardized bacterial taxonomy based on genome phylogeny substantially revises the tree of life.</title>
        <authorList>
            <person name="Parks D.H."/>
            <person name="Chuvochina M."/>
            <person name="Waite D.W."/>
            <person name="Rinke C."/>
            <person name="Skarshewski A."/>
            <person name="Chaumeil P.A."/>
            <person name="Hugenholtz P."/>
        </authorList>
    </citation>
    <scope>NUCLEOTIDE SEQUENCE [LARGE SCALE GENOMIC DNA]</scope>
    <source>
        <strain evidence="2">UBA11482</strain>
    </source>
</reference>
<dbReference type="Proteomes" id="UP000262954">
    <property type="component" value="Unassembled WGS sequence"/>
</dbReference>
<evidence type="ECO:0000313" key="2">
    <source>
        <dbReference type="EMBL" id="HBJ08217.1"/>
    </source>
</evidence>
<feature type="non-terminal residue" evidence="2">
    <location>
        <position position="101"/>
    </location>
</feature>
<proteinExistence type="predicted"/>
<sequence length="101" mass="12115">MKKYISLFVLLMSLILSVSAKSDKKDEPVKKWYKQSYCVEGYTEEEARLLHNSREIDPIEGIWQNYNGERWSIERFTDQNIPEQFKYRIVKVKTFKYLTPG</sequence>
<feature type="signal peptide" evidence="1">
    <location>
        <begin position="1"/>
        <end position="20"/>
    </location>
</feature>
<organism evidence="2 3">
    <name type="scientific">Coprobacter fastidiosus</name>
    <dbReference type="NCBI Taxonomy" id="1099853"/>
    <lineage>
        <taxon>Bacteria</taxon>
        <taxon>Pseudomonadati</taxon>
        <taxon>Bacteroidota</taxon>
        <taxon>Bacteroidia</taxon>
        <taxon>Bacteroidales</taxon>
        <taxon>Barnesiellaceae</taxon>
        <taxon>Coprobacter</taxon>
    </lineage>
</organism>
<gene>
    <name evidence="2" type="ORF">DDY73_04370</name>
</gene>
<evidence type="ECO:0000313" key="3">
    <source>
        <dbReference type="Proteomes" id="UP000262954"/>
    </source>
</evidence>
<dbReference type="AlphaFoldDB" id="A0A354M128"/>